<dbReference type="InterPro" id="IPR043128">
    <property type="entry name" value="Rev_trsase/Diguanyl_cyclase"/>
</dbReference>
<dbReference type="GO" id="GO:0003964">
    <property type="term" value="F:RNA-directed DNA polymerase activity"/>
    <property type="evidence" value="ECO:0007669"/>
    <property type="project" value="UniProtKB-KW"/>
</dbReference>
<keyword evidence="2" id="KW-0548">Nucleotidyltransferase</keyword>
<proteinExistence type="predicted"/>
<dbReference type="InterPro" id="IPR041373">
    <property type="entry name" value="RT_RNaseH"/>
</dbReference>
<evidence type="ECO:0000256" key="8">
    <source>
        <dbReference type="SAM" id="MobiDB-lite"/>
    </source>
</evidence>
<evidence type="ECO:0000256" key="3">
    <source>
        <dbReference type="ARBA" id="ARBA00022722"/>
    </source>
</evidence>
<comment type="caution">
    <text evidence="10">The sequence shown here is derived from an EMBL/GenBank/DDBJ whole genome shotgun (WGS) entry which is preliminary data.</text>
</comment>
<feature type="domain" description="Integrase catalytic" evidence="9">
    <location>
        <begin position="848"/>
        <end position="1002"/>
    </location>
</feature>
<gene>
    <name evidence="10" type="ORF">Tci_045419</name>
</gene>
<evidence type="ECO:0000256" key="5">
    <source>
        <dbReference type="ARBA" id="ARBA00022759"/>
    </source>
</evidence>
<dbReference type="Gene3D" id="4.10.60.10">
    <property type="entry name" value="Zinc finger, CCHC-type"/>
    <property type="match status" value="1"/>
</dbReference>
<evidence type="ECO:0000256" key="7">
    <source>
        <dbReference type="ARBA" id="ARBA00022918"/>
    </source>
</evidence>
<dbReference type="PANTHER" id="PTHR34072:SF52">
    <property type="entry name" value="RIBONUCLEASE H"/>
    <property type="match status" value="1"/>
</dbReference>
<keyword evidence="1" id="KW-0808">Transferase</keyword>
<evidence type="ECO:0000259" key="9">
    <source>
        <dbReference type="PROSITE" id="PS50994"/>
    </source>
</evidence>
<organism evidence="10">
    <name type="scientific">Tanacetum cinerariifolium</name>
    <name type="common">Dalmatian daisy</name>
    <name type="synonym">Chrysanthemum cinerariifolium</name>
    <dbReference type="NCBI Taxonomy" id="118510"/>
    <lineage>
        <taxon>Eukaryota</taxon>
        <taxon>Viridiplantae</taxon>
        <taxon>Streptophyta</taxon>
        <taxon>Embryophyta</taxon>
        <taxon>Tracheophyta</taxon>
        <taxon>Spermatophyta</taxon>
        <taxon>Magnoliopsida</taxon>
        <taxon>eudicotyledons</taxon>
        <taxon>Gunneridae</taxon>
        <taxon>Pentapetalae</taxon>
        <taxon>asterids</taxon>
        <taxon>campanulids</taxon>
        <taxon>Asterales</taxon>
        <taxon>Asteraceae</taxon>
        <taxon>Asteroideae</taxon>
        <taxon>Anthemideae</taxon>
        <taxon>Anthemidinae</taxon>
        <taxon>Tanacetum</taxon>
    </lineage>
</organism>
<dbReference type="GO" id="GO:0004190">
    <property type="term" value="F:aspartic-type endopeptidase activity"/>
    <property type="evidence" value="ECO:0007669"/>
    <property type="project" value="UniProtKB-KW"/>
</dbReference>
<keyword evidence="6" id="KW-0378">Hydrolase</keyword>
<dbReference type="InterPro" id="IPR054722">
    <property type="entry name" value="PolX-like_BBD"/>
</dbReference>
<protein>
    <submittedName>
        <fullName evidence="10">Putative reverse transcriptase domain-containing protein</fullName>
    </submittedName>
</protein>
<evidence type="ECO:0000256" key="2">
    <source>
        <dbReference type="ARBA" id="ARBA00022695"/>
    </source>
</evidence>
<dbReference type="Pfam" id="PF22936">
    <property type="entry name" value="Pol_BBD"/>
    <property type="match status" value="1"/>
</dbReference>
<evidence type="ECO:0000313" key="10">
    <source>
        <dbReference type="EMBL" id="GEU73441.1"/>
    </source>
</evidence>
<name>A0A6L2MHL2_TANCI</name>
<dbReference type="PANTHER" id="PTHR34072">
    <property type="entry name" value="ENZYMATIC POLYPROTEIN-RELATED"/>
    <property type="match status" value="1"/>
</dbReference>
<dbReference type="CDD" id="cd09274">
    <property type="entry name" value="RNase_HI_RT_Ty3"/>
    <property type="match status" value="1"/>
</dbReference>
<dbReference type="Pfam" id="PF13976">
    <property type="entry name" value="gag_pre-integrs"/>
    <property type="match status" value="1"/>
</dbReference>
<dbReference type="GO" id="GO:0004519">
    <property type="term" value="F:endonuclease activity"/>
    <property type="evidence" value="ECO:0007669"/>
    <property type="project" value="UniProtKB-KW"/>
</dbReference>
<keyword evidence="4" id="KW-0645">Protease</keyword>
<sequence length="1335" mass="153466">MLFAMPSWKLVNPPYKFKWAERTIPVAEGIDNDIYSTVDACRNACEMWKAIERLKQGESINIEDLKTNLYWEFGKFTSRDSETLVLLKNVGTQVVQQFGIQCYNYKEYGHVARECPKPKQAKDAAYHKEKMLLCKQEEAGFQLNAEHADWRDDTDNEPGDQELEAHYLYKILKITIMCLLMTENILSNLNLLMNISDEQGDTNITIASFGMSNNGGEADQDDDDLARERDLLASLIEKLKCEINERKDEIKKELIAHQETISIMSQEKEAQKKFYKTREDKEIKKVIALEKKVKVLDDIVYKTGQLVQTMNMLNHNCKTSFVKPEFLKKSQGANPRLYDIGCYNDNLALMLAPESDETIRLAQESRSKLKIILFIIDFGCSKYMTGNLTLLSNFVEKFLGTVKFGNDQIAPILGYEDLVHGNVTIKWVYYVEGLNHNLLSIGQFCDADMEVAFRKSTCYIRDLKGNDLLTGSCGTYLYSITLQDTFTPNLICLMAKASSSQAWLWHRCLSHMNFDTINLLSKYDIMIGLPKLKFVKDHLCSSWEFRKEKHNLSPNHQSQENVPQAADTVTMSNELDLLFSLMFDELFNGSTPIVSKSSVVHAPDAPDKRQQQNTTPSTSITIVTDTTPLNIQTTPETTCQAPIQALTVTATENINQEETQKENAKLTKTNLSTSLVHSTRTRGYILSICLAGYYRRFIEGFLKIAKSMTKFIQKGGKFDWGDKEESAFRLIKQKLCSAPILALPEGSEDFVVYCDASYKELCVVLMQREKVIAYASRQLKIHEKNYTTHNLELGSAVFALKIYRYYLYEIKCTMFTDHKSLQHILDQKDLNMRQHRWLELLSDYDCEICYHPGKANVMADALSRKEQNKPLRVIADRLTKSALFLPMRKTDRMEKLARMYLKEVVTRHGIPVSIIFYRDDRFASNFWRSLQKALGTTLSMSTAYHLEIKRQSERTIQTLEDMLRAYVIDFGKGWVKHLSLVYNNSYHVSIKAAPFEALYGRKCPSPVCWAEVGEVQLTVTLPDTLFRCDSIWWCYNIPLNQGDDTGNPNEQPDVEAITKHDWFKKPARPPTQDPEWNTRKSVDDGSVQDWLNDLVNAEKHPLTFDDLMSTPIDFFAFAMNSLKIGSTDRKYTASTTKTKAAKYELEGIEDMVPNLWSLIKSTSGMLWSSEGECGAKSRSETLQIHRRIVIQKRVKDLQLGVKSYKKELNISKPQIRDVDISFKEIYTTHSEPQGVIYEDKLKTKRLMCTDVLYKFSDGTLDSVCKTLQQMLTNFGLGYNKAMKRRLLTKIDQKRTRIMIKDIDQQLLERRIVRSLEKFVGGRYYGTDIRLLQRTI</sequence>
<dbReference type="GO" id="GO:0008270">
    <property type="term" value="F:zinc ion binding"/>
    <property type="evidence" value="ECO:0007669"/>
    <property type="project" value="InterPro"/>
</dbReference>
<dbReference type="SUPFAM" id="SSF53098">
    <property type="entry name" value="Ribonuclease H-like"/>
    <property type="match status" value="1"/>
</dbReference>
<dbReference type="InterPro" id="IPR043502">
    <property type="entry name" value="DNA/RNA_pol_sf"/>
</dbReference>
<evidence type="ECO:0000256" key="4">
    <source>
        <dbReference type="ARBA" id="ARBA00022750"/>
    </source>
</evidence>
<dbReference type="Pfam" id="PF17917">
    <property type="entry name" value="RT_RNaseH"/>
    <property type="match status" value="1"/>
</dbReference>
<dbReference type="InterPro" id="IPR036397">
    <property type="entry name" value="RNaseH_sf"/>
</dbReference>
<reference evidence="10" key="1">
    <citation type="journal article" date="2019" name="Sci. Rep.">
        <title>Draft genome of Tanacetum cinerariifolium, the natural source of mosquito coil.</title>
        <authorList>
            <person name="Yamashiro T."/>
            <person name="Shiraishi A."/>
            <person name="Satake H."/>
            <person name="Nakayama K."/>
        </authorList>
    </citation>
    <scope>NUCLEOTIDE SEQUENCE</scope>
</reference>
<dbReference type="Gene3D" id="3.30.420.10">
    <property type="entry name" value="Ribonuclease H-like superfamily/Ribonuclease H"/>
    <property type="match status" value="1"/>
</dbReference>
<keyword evidence="4" id="KW-0064">Aspartyl protease</keyword>
<evidence type="ECO:0000256" key="1">
    <source>
        <dbReference type="ARBA" id="ARBA00022679"/>
    </source>
</evidence>
<keyword evidence="5" id="KW-0255">Endonuclease</keyword>
<dbReference type="GO" id="GO:0015074">
    <property type="term" value="P:DNA integration"/>
    <property type="evidence" value="ECO:0007669"/>
    <property type="project" value="InterPro"/>
</dbReference>
<dbReference type="SUPFAM" id="SSF57756">
    <property type="entry name" value="Retrovirus zinc finger-like domains"/>
    <property type="match status" value="1"/>
</dbReference>
<dbReference type="Gene3D" id="3.30.70.270">
    <property type="match status" value="1"/>
</dbReference>
<dbReference type="EMBL" id="BKCJ010006690">
    <property type="protein sequence ID" value="GEU73441.1"/>
    <property type="molecule type" value="Genomic_DNA"/>
</dbReference>
<dbReference type="InterPro" id="IPR025724">
    <property type="entry name" value="GAG-pre-integrase_dom"/>
</dbReference>
<feature type="region of interest" description="Disordered" evidence="8">
    <location>
        <begin position="598"/>
        <end position="618"/>
    </location>
</feature>
<dbReference type="InterPro" id="IPR012337">
    <property type="entry name" value="RNaseH-like_sf"/>
</dbReference>
<keyword evidence="7 10" id="KW-0695">RNA-directed DNA polymerase</keyword>
<dbReference type="PROSITE" id="PS50994">
    <property type="entry name" value="INTEGRASE"/>
    <property type="match status" value="1"/>
</dbReference>
<dbReference type="GO" id="GO:0003676">
    <property type="term" value="F:nucleic acid binding"/>
    <property type="evidence" value="ECO:0007669"/>
    <property type="project" value="InterPro"/>
</dbReference>
<dbReference type="InterPro" id="IPR036875">
    <property type="entry name" value="Znf_CCHC_sf"/>
</dbReference>
<accession>A0A6L2MHL2</accession>
<keyword evidence="3" id="KW-0540">Nuclease</keyword>
<dbReference type="InterPro" id="IPR001584">
    <property type="entry name" value="Integrase_cat-core"/>
</dbReference>
<dbReference type="SUPFAM" id="SSF56672">
    <property type="entry name" value="DNA/RNA polymerases"/>
    <property type="match status" value="1"/>
</dbReference>
<evidence type="ECO:0000256" key="6">
    <source>
        <dbReference type="ARBA" id="ARBA00022801"/>
    </source>
</evidence>